<dbReference type="Proteomes" id="UP000054217">
    <property type="component" value="Unassembled WGS sequence"/>
</dbReference>
<reference evidence="1 2" key="1">
    <citation type="submission" date="2014-04" db="EMBL/GenBank/DDBJ databases">
        <authorList>
            <consortium name="DOE Joint Genome Institute"/>
            <person name="Kuo A."/>
            <person name="Kohler A."/>
            <person name="Costa M.D."/>
            <person name="Nagy L.G."/>
            <person name="Floudas D."/>
            <person name="Copeland A."/>
            <person name="Barry K.W."/>
            <person name="Cichocki N."/>
            <person name="Veneault-Fourrey C."/>
            <person name="LaButti K."/>
            <person name="Lindquist E.A."/>
            <person name="Lipzen A."/>
            <person name="Lundell T."/>
            <person name="Morin E."/>
            <person name="Murat C."/>
            <person name="Sun H."/>
            <person name="Tunlid A."/>
            <person name="Henrissat B."/>
            <person name="Grigoriev I.V."/>
            <person name="Hibbett D.S."/>
            <person name="Martin F."/>
            <person name="Nordberg H.P."/>
            <person name="Cantor M.N."/>
            <person name="Hua S.X."/>
        </authorList>
    </citation>
    <scope>NUCLEOTIDE SEQUENCE [LARGE SCALE GENOMIC DNA]</scope>
    <source>
        <strain evidence="1 2">Marx 270</strain>
    </source>
</reference>
<dbReference type="EMBL" id="KN831954">
    <property type="protein sequence ID" value="KIO09627.1"/>
    <property type="molecule type" value="Genomic_DNA"/>
</dbReference>
<name>A0A0C3KJ67_PISTI</name>
<accession>A0A0C3KJ67</accession>
<dbReference type="HOGENOM" id="CLU_1704955_0_0_1"/>
<keyword evidence="2" id="KW-1185">Reference proteome</keyword>
<gene>
    <name evidence="1" type="ORF">M404DRAFT_996458</name>
</gene>
<evidence type="ECO:0000313" key="2">
    <source>
        <dbReference type="Proteomes" id="UP000054217"/>
    </source>
</evidence>
<protein>
    <submittedName>
        <fullName evidence="1">Uncharacterized protein</fullName>
    </submittedName>
</protein>
<sequence length="154" mass="17680">MDVRSRSLWARHSHSITVSDDDGELFITSACGLRRVDYFARFVSSTSLWIPHSLIDHISVHHIRFSFNSILQLTTLIHRIRFIRLYTIRPFSCCGNIYICTPLVLVTLLSDSFALLAVPPVRRPGYPCFVMCCPCRRFSSWLRVSYLLVPSKSG</sequence>
<proteinExistence type="predicted"/>
<dbReference type="InParanoid" id="A0A0C3KJ67"/>
<reference evidence="2" key="2">
    <citation type="submission" date="2015-01" db="EMBL/GenBank/DDBJ databases">
        <title>Evolutionary Origins and Diversification of the Mycorrhizal Mutualists.</title>
        <authorList>
            <consortium name="DOE Joint Genome Institute"/>
            <consortium name="Mycorrhizal Genomics Consortium"/>
            <person name="Kohler A."/>
            <person name="Kuo A."/>
            <person name="Nagy L.G."/>
            <person name="Floudas D."/>
            <person name="Copeland A."/>
            <person name="Barry K.W."/>
            <person name="Cichocki N."/>
            <person name="Veneault-Fourrey C."/>
            <person name="LaButti K."/>
            <person name="Lindquist E.A."/>
            <person name="Lipzen A."/>
            <person name="Lundell T."/>
            <person name="Morin E."/>
            <person name="Murat C."/>
            <person name="Riley R."/>
            <person name="Ohm R."/>
            <person name="Sun H."/>
            <person name="Tunlid A."/>
            <person name="Henrissat B."/>
            <person name="Grigoriev I.V."/>
            <person name="Hibbett D.S."/>
            <person name="Martin F."/>
        </authorList>
    </citation>
    <scope>NUCLEOTIDE SEQUENCE [LARGE SCALE GENOMIC DNA]</scope>
    <source>
        <strain evidence="2">Marx 270</strain>
    </source>
</reference>
<organism evidence="1 2">
    <name type="scientific">Pisolithus tinctorius Marx 270</name>
    <dbReference type="NCBI Taxonomy" id="870435"/>
    <lineage>
        <taxon>Eukaryota</taxon>
        <taxon>Fungi</taxon>
        <taxon>Dikarya</taxon>
        <taxon>Basidiomycota</taxon>
        <taxon>Agaricomycotina</taxon>
        <taxon>Agaricomycetes</taxon>
        <taxon>Agaricomycetidae</taxon>
        <taxon>Boletales</taxon>
        <taxon>Sclerodermatineae</taxon>
        <taxon>Pisolithaceae</taxon>
        <taxon>Pisolithus</taxon>
    </lineage>
</organism>
<evidence type="ECO:0000313" key="1">
    <source>
        <dbReference type="EMBL" id="KIO09627.1"/>
    </source>
</evidence>
<dbReference type="AlphaFoldDB" id="A0A0C3KJ67"/>